<reference evidence="4 5" key="1">
    <citation type="submission" date="2013-12" db="EMBL/GenBank/DDBJ databases">
        <title>Draft genome of the parsitic nematode Ancylostoma duodenale.</title>
        <authorList>
            <person name="Mitreva M."/>
        </authorList>
    </citation>
    <scope>NUCLEOTIDE SEQUENCE [LARGE SCALE GENOMIC DNA]</scope>
    <source>
        <strain evidence="4 5">Zhejiang</strain>
    </source>
</reference>
<dbReference type="EMBL" id="KN745837">
    <property type="protein sequence ID" value="KIH51669.1"/>
    <property type="molecule type" value="Genomic_DNA"/>
</dbReference>
<accession>A0A0C2FYD2</accession>
<feature type="region of interest" description="Disordered" evidence="2">
    <location>
        <begin position="1"/>
        <end position="44"/>
    </location>
</feature>
<dbReference type="InterPro" id="IPR000859">
    <property type="entry name" value="CUB_dom"/>
</dbReference>
<dbReference type="SUPFAM" id="SSF49854">
    <property type="entry name" value="Spermadhesin, CUB domain"/>
    <property type="match status" value="1"/>
</dbReference>
<evidence type="ECO:0000259" key="3">
    <source>
        <dbReference type="Pfam" id="PF00431"/>
    </source>
</evidence>
<protein>
    <recommendedName>
        <fullName evidence="3">CUB domain-containing protein</fullName>
    </recommendedName>
</protein>
<organism evidence="4 5">
    <name type="scientific">Ancylostoma duodenale</name>
    <dbReference type="NCBI Taxonomy" id="51022"/>
    <lineage>
        <taxon>Eukaryota</taxon>
        <taxon>Metazoa</taxon>
        <taxon>Ecdysozoa</taxon>
        <taxon>Nematoda</taxon>
        <taxon>Chromadorea</taxon>
        <taxon>Rhabditida</taxon>
        <taxon>Rhabditina</taxon>
        <taxon>Rhabditomorpha</taxon>
        <taxon>Strongyloidea</taxon>
        <taxon>Ancylostomatidae</taxon>
        <taxon>Ancylostomatinae</taxon>
        <taxon>Ancylostoma</taxon>
    </lineage>
</organism>
<evidence type="ECO:0000256" key="2">
    <source>
        <dbReference type="SAM" id="MobiDB-lite"/>
    </source>
</evidence>
<evidence type="ECO:0000313" key="5">
    <source>
        <dbReference type="Proteomes" id="UP000054047"/>
    </source>
</evidence>
<name>A0A0C2FYD2_9BILA</name>
<evidence type="ECO:0000313" key="4">
    <source>
        <dbReference type="EMBL" id="KIH51669.1"/>
    </source>
</evidence>
<keyword evidence="5" id="KW-1185">Reference proteome</keyword>
<proteinExistence type="predicted"/>
<dbReference type="InterPro" id="IPR035914">
    <property type="entry name" value="Sperma_CUB_dom_sf"/>
</dbReference>
<keyword evidence="1" id="KW-1015">Disulfide bond</keyword>
<dbReference type="AlphaFoldDB" id="A0A0C2FYD2"/>
<feature type="compositionally biased region" description="Low complexity" evidence="2">
    <location>
        <begin position="10"/>
        <end position="19"/>
    </location>
</feature>
<dbReference type="Gene3D" id="2.60.120.290">
    <property type="entry name" value="Spermadhesin, CUB domain"/>
    <property type="match status" value="1"/>
</dbReference>
<evidence type="ECO:0000256" key="1">
    <source>
        <dbReference type="ARBA" id="ARBA00023157"/>
    </source>
</evidence>
<dbReference type="Proteomes" id="UP000054047">
    <property type="component" value="Unassembled WGS sequence"/>
</dbReference>
<dbReference type="OrthoDB" id="6022136at2759"/>
<sequence>MRELFPSGSTVTIPVTITPDPSNPSGCNGNTIAPGDINSPNYPGKYPPLTKCRYQLTADPLYK</sequence>
<dbReference type="Pfam" id="PF00431">
    <property type="entry name" value="CUB"/>
    <property type="match status" value="1"/>
</dbReference>
<gene>
    <name evidence="4" type="ORF">ANCDUO_18241</name>
</gene>
<feature type="domain" description="CUB" evidence="3">
    <location>
        <begin position="32"/>
        <end position="60"/>
    </location>
</feature>